<dbReference type="PRINTS" id="PR01805">
    <property type="entry name" value="VACJLIPOPROT"/>
</dbReference>
<proteinExistence type="inferred from homology"/>
<protein>
    <submittedName>
        <fullName evidence="3">Lipid asymmetry ABC transporter MlaABCDEF, lipoprotein MlaA</fullName>
    </submittedName>
</protein>
<name>A0A6G5QEJ4_9BACT</name>
<comment type="similarity">
    <text evidence="1">Belongs to the MlaA family.</text>
</comment>
<evidence type="ECO:0000256" key="2">
    <source>
        <dbReference type="ARBA" id="ARBA00022729"/>
    </source>
</evidence>
<dbReference type="Proteomes" id="UP000503264">
    <property type="component" value="Chromosome"/>
</dbReference>
<dbReference type="EMBL" id="CP012542">
    <property type="protein sequence ID" value="QCD44072.1"/>
    <property type="molecule type" value="Genomic_DNA"/>
</dbReference>
<dbReference type="RefSeq" id="WP_034969086.1">
    <property type="nucleotide sequence ID" value="NZ_CP012542.1"/>
</dbReference>
<organism evidence="3 4">
    <name type="scientific">Campylobacter mucosalis CCUG 21559</name>
    <dbReference type="NCBI Taxonomy" id="1032067"/>
    <lineage>
        <taxon>Bacteria</taxon>
        <taxon>Pseudomonadati</taxon>
        <taxon>Campylobacterota</taxon>
        <taxon>Epsilonproteobacteria</taxon>
        <taxon>Campylobacterales</taxon>
        <taxon>Campylobacteraceae</taxon>
        <taxon>Campylobacter</taxon>
    </lineage>
</organism>
<dbReference type="AlphaFoldDB" id="A0A6G5QEJ4"/>
<dbReference type="GO" id="GO:0120010">
    <property type="term" value="P:intermembrane phospholipid transfer"/>
    <property type="evidence" value="ECO:0007669"/>
    <property type="project" value="TreeGrafter"/>
</dbReference>
<dbReference type="Pfam" id="PF04333">
    <property type="entry name" value="MlaA"/>
    <property type="match status" value="1"/>
</dbReference>
<gene>
    <name evidence="3" type="ORF">CMUC_0257</name>
</gene>
<reference evidence="3 4" key="1">
    <citation type="submission" date="2016-07" db="EMBL/GenBank/DDBJ databases">
        <title>Comparative genomics of the Campylobacter concisus group.</title>
        <authorList>
            <person name="Miller W.G."/>
            <person name="Yee E."/>
            <person name="Chapman M.H."/>
            <person name="Huynh S."/>
            <person name="Bono J.L."/>
            <person name="On S.L.W."/>
            <person name="StLeger J."/>
            <person name="Foster G."/>
            <person name="Parker C.T."/>
        </authorList>
    </citation>
    <scope>NUCLEOTIDE SEQUENCE [LARGE SCALE GENOMIC DNA]</scope>
    <source>
        <strain evidence="3 4">CCUG 21559</strain>
    </source>
</reference>
<sequence>MRYFLAIIFSLTIVFAQTDEFEDEFDKKEIFDPLSGYNRVMTSINDTIYTYIFDPVLDGYRWLVPQEGREAIANIFDNALYPLRLINNLLQFKFQNAGEETLRFVANTIVGFAGVSDVATKYYKIPRHDEDFGQTLGYWGVGSGFHIVWPIFGPSNLRDTFGMVGDYFSKPTSYIEPETLELAVKTFDETNSKSLSSMSYKQLKKDAIDLYPFLRDTYEQRRNHLIKE</sequence>
<keyword evidence="3" id="KW-0449">Lipoprotein</keyword>
<evidence type="ECO:0000313" key="4">
    <source>
        <dbReference type="Proteomes" id="UP000503264"/>
    </source>
</evidence>
<accession>A0A6G5QEJ4</accession>
<dbReference type="PANTHER" id="PTHR30035">
    <property type="entry name" value="LIPOPROTEIN VACJ-RELATED"/>
    <property type="match status" value="1"/>
</dbReference>
<keyword evidence="4" id="KW-1185">Reference proteome</keyword>
<evidence type="ECO:0000313" key="3">
    <source>
        <dbReference type="EMBL" id="QCD44072.1"/>
    </source>
</evidence>
<dbReference type="GO" id="GO:0016020">
    <property type="term" value="C:membrane"/>
    <property type="evidence" value="ECO:0007669"/>
    <property type="project" value="InterPro"/>
</dbReference>
<keyword evidence="2" id="KW-0732">Signal</keyword>
<evidence type="ECO:0000256" key="1">
    <source>
        <dbReference type="ARBA" id="ARBA00010634"/>
    </source>
</evidence>
<dbReference type="InterPro" id="IPR007428">
    <property type="entry name" value="MlaA"/>
</dbReference>
<dbReference type="PANTHER" id="PTHR30035:SF3">
    <property type="entry name" value="INTERMEMBRANE PHOSPHOLIPID TRANSPORT SYSTEM LIPOPROTEIN MLAA"/>
    <property type="match status" value="1"/>
</dbReference>